<dbReference type="PANTHER" id="PTHR45785:SF3">
    <property type="entry name" value="COAGULATION FACTOR XIII B CHAIN"/>
    <property type="match status" value="1"/>
</dbReference>
<keyword evidence="1 4" id="KW-0768">Sushi</keyword>
<keyword evidence="3" id="KW-1015">Disulfide bond</keyword>
<feature type="non-terminal residue" evidence="6">
    <location>
        <position position="58"/>
    </location>
</feature>
<dbReference type="SMART" id="SM00032">
    <property type="entry name" value="CCP"/>
    <property type="match status" value="1"/>
</dbReference>
<protein>
    <recommendedName>
        <fullName evidence="5">Sushi domain-containing protein</fullName>
    </recommendedName>
</protein>
<evidence type="ECO:0000313" key="7">
    <source>
        <dbReference type="Proteomes" id="UP000335636"/>
    </source>
</evidence>
<dbReference type="GO" id="GO:0007596">
    <property type="term" value="P:blood coagulation"/>
    <property type="evidence" value="ECO:0007669"/>
    <property type="project" value="TreeGrafter"/>
</dbReference>
<dbReference type="PROSITE" id="PS50923">
    <property type="entry name" value="SUSHI"/>
    <property type="match status" value="1"/>
</dbReference>
<accession>A0A5E4CQK6</accession>
<dbReference type="SUPFAM" id="SSF57535">
    <property type="entry name" value="Complement control module/SCR domain"/>
    <property type="match status" value="1"/>
</dbReference>
<organism evidence="6 7">
    <name type="scientific">Marmota monax</name>
    <name type="common">Woodchuck</name>
    <dbReference type="NCBI Taxonomy" id="9995"/>
    <lineage>
        <taxon>Eukaryota</taxon>
        <taxon>Metazoa</taxon>
        <taxon>Chordata</taxon>
        <taxon>Craniata</taxon>
        <taxon>Vertebrata</taxon>
        <taxon>Euteleostomi</taxon>
        <taxon>Mammalia</taxon>
        <taxon>Eutheria</taxon>
        <taxon>Euarchontoglires</taxon>
        <taxon>Glires</taxon>
        <taxon>Rodentia</taxon>
        <taxon>Sciuromorpha</taxon>
        <taxon>Sciuridae</taxon>
        <taxon>Xerinae</taxon>
        <taxon>Marmotini</taxon>
        <taxon>Marmota</taxon>
    </lineage>
</organism>
<gene>
    <name evidence="6" type="ORF">MONAX_5E027593</name>
</gene>
<feature type="domain" description="Sushi" evidence="5">
    <location>
        <begin position="1"/>
        <end position="58"/>
    </location>
</feature>
<name>A0A5E4CQK6_MARMO</name>
<dbReference type="PANTHER" id="PTHR45785">
    <property type="entry name" value="COMPLEMENT FACTOR H-RELATED"/>
    <property type="match status" value="1"/>
</dbReference>
<comment type="caution">
    <text evidence="4">Lacks conserved residue(s) required for the propagation of feature annotation.</text>
</comment>
<dbReference type="EMBL" id="CABDUW010001795">
    <property type="protein sequence ID" value="VTJ84084.1"/>
    <property type="molecule type" value="Genomic_DNA"/>
</dbReference>
<dbReference type="InterPro" id="IPR035976">
    <property type="entry name" value="Sushi/SCR/CCP_sf"/>
</dbReference>
<evidence type="ECO:0000313" key="6">
    <source>
        <dbReference type="EMBL" id="VTJ84084.1"/>
    </source>
</evidence>
<evidence type="ECO:0000259" key="5">
    <source>
        <dbReference type="PROSITE" id="PS50923"/>
    </source>
</evidence>
<dbReference type="CDD" id="cd00033">
    <property type="entry name" value="CCP"/>
    <property type="match status" value="1"/>
</dbReference>
<dbReference type="Gene3D" id="2.10.70.10">
    <property type="entry name" value="Complement Module, domain 1"/>
    <property type="match status" value="1"/>
</dbReference>
<comment type="caution">
    <text evidence="6">The sequence shown here is derived from an EMBL/GenBank/DDBJ whole genome shotgun (WGS) entry which is preliminary data.</text>
</comment>
<keyword evidence="2" id="KW-0732">Signal</keyword>
<dbReference type="FunFam" id="2.10.70.10:FF:000111">
    <property type="entry name" value="Coagulation factor XIII B chain"/>
    <property type="match status" value="1"/>
</dbReference>
<reference evidence="6" key="1">
    <citation type="submission" date="2019-04" db="EMBL/GenBank/DDBJ databases">
        <authorList>
            <person name="Alioto T."/>
            <person name="Alioto T."/>
        </authorList>
    </citation>
    <scope>NUCLEOTIDE SEQUENCE [LARGE SCALE GENOMIC DNA]</scope>
</reference>
<evidence type="ECO:0000256" key="4">
    <source>
        <dbReference type="PROSITE-ProRule" id="PRU00302"/>
    </source>
</evidence>
<dbReference type="Pfam" id="PF00084">
    <property type="entry name" value="Sushi"/>
    <property type="match status" value="1"/>
</dbReference>
<dbReference type="Proteomes" id="UP000335636">
    <property type="component" value="Unassembled WGS sequence"/>
</dbReference>
<evidence type="ECO:0000256" key="3">
    <source>
        <dbReference type="ARBA" id="ARBA00023157"/>
    </source>
</evidence>
<dbReference type="InterPro" id="IPR051503">
    <property type="entry name" value="ComplSys_Reg/VirEntry_Med"/>
</dbReference>
<sequence length="58" mass="6571">TCLAPELHNGNYSTTQKTFKVKDKVQYECAAGYYTAGGKQTEEEECHTYGWFLTPKCT</sequence>
<proteinExistence type="predicted"/>
<evidence type="ECO:0000256" key="2">
    <source>
        <dbReference type="ARBA" id="ARBA00022729"/>
    </source>
</evidence>
<dbReference type="AlphaFoldDB" id="A0A5E4CQK6"/>
<feature type="non-terminal residue" evidence="6">
    <location>
        <position position="1"/>
    </location>
</feature>
<dbReference type="InterPro" id="IPR000436">
    <property type="entry name" value="Sushi_SCR_CCP_dom"/>
</dbReference>
<evidence type="ECO:0000256" key="1">
    <source>
        <dbReference type="ARBA" id="ARBA00022659"/>
    </source>
</evidence>
<keyword evidence="7" id="KW-1185">Reference proteome</keyword>